<reference evidence="2 3" key="1">
    <citation type="submission" date="2020-03" db="EMBL/GenBank/DDBJ databases">
        <title>Genomic Encyclopedia of Type Strains, Phase IV (KMG-IV): sequencing the most valuable type-strain genomes for metagenomic binning, comparative biology and taxonomic classification.</title>
        <authorList>
            <person name="Goeker M."/>
        </authorList>
    </citation>
    <scope>NUCLEOTIDE SEQUENCE [LARGE SCALE GENOMIC DNA]</scope>
    <source>
        <strain evidence="2 3">DSM 101599</strain>
    </source>
</reference>
<keyword evidence="3" id="KW-1185">Reference proteome</keyword>
<comment type="caution">
    <text evidence="2">The sequence shown here is derived from an EMBL/GenBank/DDBJ whole genome shotgun (WGS) entry which is preliminary data.</text>
</comment>
<protein>
    <submittedName>
        <fullName evidence="2">Multidrug efflux pump subunit AcrB</fullName>
    </submittedName>
</protein>
<dbReference type="PRINTS" id="PR00702">
    <property type="entry name" value="ACRIFLAVINRP"/>
</dbReference>
<accession>A0ABX0UE79</accession>
<evidence type="ECO:0000256" key="1">
    <source>
        <dbReference type="SAM" id="Phobius"/>
    </source>
</evidence>
<dbReference type="InterPro" id="IPR001036">
    <property type="entry name" value="Acrflvin-R"/>
</dbReference>
<keyword evidence="1" id="KW-0472">Membrane</keyword>
<evidence type="ECO:0000313" key="3">
    <source>
        <dbReference type="Proteomes" id="UP000745859"/>
    </source>
</evidence>
<feature type="transmembrane region" description="Helical" evidence="1">
    <location>
        <begin position="12"/>
        <end position="32"/>
    </location>
</feature>
<organism evidence="2 3">
    <name type="scientific">Wenyingzhuangia heitensis</name>
    <dbReference type="NCBI Taxonomy" id="1487859"/>
    <lineage>
        <taxon>Bacteria</taxon>
        <taxon>Pseudomonadati</taxon>
        <taxon>Bacteroidota</taxon>
        <taxon>Flavobacteriia</taxon>
        <taxon>Flavobacteriales</taxon>
        <taxon>Flavobacteriaceae</taxon>
        <taxon>Wenyingzhuangia</taxon>
    </lineage>
</organism>
<keyword evidence="1" id="KW-0812">Transmembrane</keyword>
<dbReference type="Proteomes" id="UP000745859">
    <property type="component" value="Unassembled WGS sequence"/>
</dbReference>
<dbReference type="Gene3D" id="3.30.70.1430">
    <property type="entry name" value="Multidrug efflux transporter AcrB pore domain"/>
    <property type="match status" value="1"/>
</dbReference>
<sequence length="63" mass="6924">MIKFLISRPIAVLMTALGVIILGFYASTFIPVSLMPDIDVPEITVQVSDENMSARELENSVVK</sequence>
<feature type="non-terminal residue" evidence="2">
    <location>
        <position position="63"/>
    </location>
</feature>
<name>A0ABX0UE79_9FLAO</name>
<dbReference type="Pfam" id="PF00873">
    <property type="entry name" value="ACR_tran"/>
    <property type="match status" value="1"/>
</dbReference>
<dbReference type="RefSeq" id="WP_167191130.1">
    <property type="nucleotide sequence ID" value="NZ_JAASQL010000020.1"/>
</dbReference>
<gene>
    <name evidence="2" type="ORF">FHR24_003139</name>
</gene>
<proteinExistence type="predicted"/>
<evidence type="ECO:0000313" key="2">
    <source>
        <dbReference type="EMBL" id="NIJ46644.1"/>
    </source>
</evidence>
<keyword evidence="1" id="KW-1133">Transmembrane helix</keyword>
<dbReference type="Gene3D" id="1.20.1640.10">
    <property type="entry name" value="Multidrug efflux transporter AcrB transmembrane domain"/>
    <property type="match status" value="1"/>
</dbReference>
<dbReference type="EMBL" id="JAASQL010000020">
    <property type="protein sequence ID" value="NIJ46644.1"/>
    <property type="molecule type" value="Genomic_DNA"/>
</dbReference>